<gene>
    <name evidence="2" type="ORF">NDI79_15555</name>
</gene>
<feature type="compositionally biased region" description="Acidic residues" evidence="1">
    <location>
        <begin position="31"/>
        <end position="43"/>
    </location>
</feature>
<keyword evidence="3" id="KW-1185">Reference proteome</keyword>
<evidence type="ECO:0000313" key="3">
    <source>
        <dbReference type="Proteomes" id="UP001254813"/>
    </source>
</evidence>
<comment type="caution">
    <text evidence="2">The sequence shown here is derived from an EMBL/GenBank/DDBJ whole genome shotgun (WGS) entry which is preliminary data.</text>
</comment>
<accession>A0ABU2G480</accession>
<sequence>MNTTRRSLIGTCGIGTLALLAGCLGGTGGDTETETGTETESETDSPTGTEAPTDTGTEMPPGEGTGNETGGTRPEGTGGPGVIIASTDDAPDAPVRPAIEVVAEAATEEHPPTLRATVTNESDRTVTLGEGRDIVFAYRYDTEDHLMLLPSDGDYPAEAGCWRLTDGIAVTEEYRTVTLEPGESTSQELGLYGAPTQEDVCLPVGEYRFESTFSVMDEAGGEEQSSFTWGFSVLLE</sequence>
<dbReference type="PROSITE" id="PS51257">
    <property type="entry name" value="PROKAR_LIPOPROTEIN"/>
    <property type="match status" value="1"/>
</dbReference>
<organism evidence="2 3">
    <name type="scientific">Halogeometricum luteum</name>
    <dbReference type="NCBI Taxonomy" id="2950537"/>
    <lineage>
        <taxon>Archaea</taxon>
        <taxon>Methanobacteriati</taxon>
        <taxon>Methanobacteriota</taxon>
        <taxon>Stenosarchaea group</taxon>
        <taxon>Halobacteria</taxon>
        <taxon>Halobacteriales</taxon>
        <taxon>Haloferacaceae</taxon>
        <taxon>Halogeometricum</taxon>
    </lineage>
</organism>
<dbReference type="Proteomes" id="UP001254813">
    <property type="component" value="Unassembled WGS sequence"/>
</dbReference>
<feature type="region of interest" description="Disordered" evidence="1">
    <location>
        <begin position="28"/>
        <end position="92"/>
    </location>
</feature>
<reference evidence="2 3" key="1">
    <citation type="submission" date="2022-06" db="EMBL/GenBank/DDBJ databases">
        <title>Halogeometricum sp. a new haloarchaeum isolate from saline soil.</title>
        <authorList>
            <person name="Strakova D."/>
            <person name="Galisteo C."/>
            <person name="Sanchez-Porro C."/>
            <person name="Ventosa A."/>
        </authorList>
    </citation>
    <scope>NUCLEOTIDE SEQUENCE [LARGE SCALE GENOMIC DNA]</scope>
    <source>
        <strain evidence="3">S3BR25-2</strain>
    </source>
</reference>
<dbReference type="EMBL" id="JAMQOQ010000004">
    <property type="protein sequence ID" value="MDS0295589.1"/>
    <property type="molecule type" value="Genomic_DNA"/>
</dbReference>
<dbReference type="RefSeq" id="WP_310929517.1">
    <property type="nucleotide sequence ID" value="NZ_JAMQOQ010000004.1"/>
</dbReference>
<name>A0ABU2G480_9EURY</name>
<evidence type="ECO:0000313" key="2">
    <source>
        <dbReference type="EMBL" id="MDS0295589.1"/>
    </source>
</evidence>
<feature type="compositionally biased region" description="Low complexity" evidence="1">
    <location>
        <begin position="44"/>
        <end position="62"/>
    </location>
</feature>
<evidence type="ECO:0000256" key="1">
    <source>
        <dbReference type="SAM" id="MobiDB-lite"/>
    </source>
</evidence>
<evidence type="ECO:0008006" key="4">
    <source>
        <dbReference type="Google" id="ProtNLM"/>
    </source>
</evidence>
<protein>
    <recommendedName>
        <fullName evidence="4">Intracellular proteinase inhibitor</fullName>
    </recommendedName>
</protein>
<proteinExistence type="predicted"/>